<dbReference type="Proteomes" id="UP000887566">
    <property type="component" value="Unplaced"/>
</dbReference>
<evidence type="ECO:0000313" key="2">
    <source>
        <dbReference type="WBParaSite" id="PSAMB.scaffold1634size29213.g14327.t1"/>
    </source>
</evidence>
<organism evidence="1 2">
    <name type="scientific">Plectus sambesii</name>
    <dbReference type="NCBI Taxonomy" id="2011161"/>
    <lineage>
        <taxon>Eukaryota</taxon>
        <taxon>Metazoa</taxon>
        <taxon>Ecdysozoa</taxon>
        <taxon>Nematoda</taxon>
        <taxon>Chromadorea</taxon>
        <taxon>Plectida</taxon>
        <taxon>Plectina</taxon>
        <taxon>Plectoidea</taxon>
        <taxon>Plectidae</taxon>
        <taxon>Plectus</taxon>
    </lineage>
</organism>
<name>A0A914V8H6_9BILA</name>
<sequence length="95" mass="11556">MSFVYLGQLINWPRDHNKEICCRLVAGWATFSKYMTFFTAPRIPMRLKRRLFHQCVLPAMLYGCKTWVFTRVTDNHLIKTQQWMERHILRVQQHD</sequence>
<accession>A0A914V8H6</accession>
<reference evidence="2" key="1">
    <citation type="submission" date="2022-11" db="UniProtKB">
        <authorList>
            <consortium name="WormBaseParasite"/>
        </authorList>
    </citation>
    <scope>IDENTIFICATION</scope>
</reference>
<evidence type="ECO:0000313" key="1">
    <source>
        <dbReference type="Proteomes" id="UP000887566"/>
    </source>
</evidence>
<proteinExistence type="predicted"/>
<dbReference type="WBParaSite" id="PSAMB.scaffold1634size29213.g14327.t1">
    <property type="protein sequence ID" value="PSAMB.scaffold1634size29213.g14327.t1"/>
    <property type="gene ID" value="PSAMB.scaffold1634size29213.g14327"/>
</dbReference>
<keyword evidence="1" id="KW-1185">Reference proteome</keyword>
<dbReference type="AlphaFoldDB" id="A0A914V8H6"/>
<protein>
    <submittedName>
        <fullName evidence="2">Uncharacterized protein</fullName>
    </submittedName>
</protein>